<dbReference type="InterPro" id="IPR050194">
    <property type="entry name" value="Glycosyltransferase_grp1"/>
</dbReference>
<feature type="domain" description="Glycosyltransferase subfamily 4-like N-terminal" evidence="2">
    <location>
        <begin position="14"/>
        <end position="123"/>
    </location>
</feature>
<dbReference type="AlphaFoldDB" id="A0A1F8BA00"/>
<protein>
    <submittedName>
        <fullName evidence="3">Uncharacterized protein</fullName>
    </submittedName>
</protein>
<dbReference type="PANTHER" id="PTHR45947">
    <property type="entry name" value="SULFOQUINOVOSYL TRANSFERASE SQD2"/>
    <property type="match status" value="1"/>
</dbReference>
<accession>A0A1F8BA00</accession>
<evidence type="ECO:0000259" key="2">
    <source>
        <dbReference type="Pfam" id="PF13439"/>
    </source>
</evidence>
<organism evidence="3 4">
    <name type="scientific">Candidatus Woesebacteria bacterium RIFCSPLOWO2_01_FULL_37_19</name>
    <dbReference type="NCBI Taxonomy" id="1802514"/>
    <lineage>
        <taxon>Bacteria</taxon>
        <taxon>Candidatus Woeseibacteriota</taxon>
    </lineage>
</organism>
<evidence type="ECO:0000313" key="4">
    <source>
        <dbReference type="Proteomes" id="UP000177501"/>
    </source>
</evidence>
<dbReference type="SUPFAM" id="SSF53756">
    <property type="entry name" value="UDP-Glycosyltransferase/glycogen phosphorylase"/>
    <property type="match status" value="1"/>
</dbReference>
<name>A0A1F8BA00_9BACT</name>
<evidence type="ECO:0000259" key="1">
    <source>
        <dbReference type="Pfam" id="PF00534"/>
    </source>
</evidence>
<dbReference type="Pfam" id="PF13439">
    <property type="entry name" value="Glyco_transf_4"/>
    <property type="match status" value="1"/>
</dbReference>
<sequence length="341" mass="39984">MKILFFTRLFWPHVGGVEKHISEISKRLIKKGYKITLLTTKYQSNLYTSELVHGINVHRFRHPKIKYLGLLYSWFWLFKNIDLIKQSDIIHIHDVFIWYWPFRIIFPSKKVYVTYHGRWGRYPITLNDLLQKKIGAILSSGVISIGDYISKNYGIKSDIISYGATDIPSKSLWKNEKLIVYVGRLDKDIGLMTLINAYKYYDDSNHRSNIKIEFCGDGELANECKKYGKVHGFVDPSPFYQKAKYCFASGYLTILEALANKCLVFTAYDNPLQKDYYQLVPFKKYINISSNPVKLSQTLIGLSKNEKRANTLIKNGYNWVKTQTWEKLTQDYLKLWKSEEK</sequence>
<dbReference type="Pfam" id="PF00534">
    <property type="entry name" value="Glycos_transf_1"/>
    <property type="match status" value="1"/>
</dbReference>
<dbReference type="STRING" id="1802514.A2955_02300"/>
<dbReference type="InterPro" id="IPR001296">
    <property type="entry name" value="Glyco_trans_1"/>
</dbReference>
<proteinExistence type="predicted"/>
<dbReference type="CDD" id="cd03801">
    <property type="entry name" value="GT4_PimA-like"/>
    <property type="match status" value="1"/>
</dbReference>
<feature type="domain" description="Glycosyl transferase family 1" evidence="1">
    <location>
        <begin position="169"/>
        <end position="319"/>
    </location>
</feature>
<dbReference type="InterPro" id="IPR028098">
    <property type="entry name" value="Glyco_trans_4-like_N"/>
</dbReference>
<dbReference type="Proteomes" id="UP000177501">
    <property type="component" value="Unassembled WGS sequence"/>
</dbReference>
<dbReference type="PANTHER" id="PTHR45947:SF3">
    <property type="entry name" value="SULFOQUINOVOSYL TRANSFERASE SQD2"/>
    <property type="match status" value="1"/>
</dbReference>
<evidence type="ECO:0000313" key="3">
    <source>
        <dbReference type="EMBL" id="OGM60847.1"/>
    </source>
</evidence>
<dbReference type="GO" id="GO:0016757">
    <property type="term" value="F:glycosyltransferase activity"/>
    <property type="evidence" value="ECO:0007669"/>
    <property type="project" value="InterPro"/>
</dbReference>
<gene>
    <name evidence="3" type="ORF">A2955_02300</name>
</gene>
<comment type="caution">
    <text evidence="3">The sequence shown here is derived from an EMBL/GenBank/DDBJ whole genome shotgun (WGS) entry which is preliminary data.</text>
</comment>
<reference evidence="3 4" key="1">
    <citation type="journal article" date="2016" name="Nat. Commun.">
        <title>Thousands of microbial genomes shed light on interconnected biogeochemical processes in an aquifer system.</title>
        <authorList>
            <person name="Anantharaman K."/>
            <person name="Brown C.T."/>
            <person name="Hug L.A."/>
            <person name="Sharon I."/>
            <person name="Castelle C.J."/>
            <person name="Probst A.J."/>
            <person name="Thomas B.C."/>
            <person name="Singh A."/>
            <person name="Wilkins M.J."/>
            <person name="Karaoz U."/>
            <person name="Brodie E.L."/>
            <person name="Williams K.H."/>
            <person name="Hubbard S.S."/>
            <person name="Banfield J.F."/>
        </authorList>
    </citation>
    <scope>NUCLEOTIDE SEQUENCE [LARGE SCALE GENOMIC DNA]</scope>
</reference>
<dbReference type="Gene3D" id="3.40.50.2000">
    <property type="entry name" value="Glycogen Phosphorylase B"/>
    <property type="match status" value="2"/>
</dbReference>
<dbReference type="EMBL" id="MGHA01000015">
    <property type="protein sequence ID" value="OGM60847.1"/>
    <property type="molecule type" value="Genomic_DNA"/>
</dbReference>